<evidence type="ECO:0000256" key="3">
    <source>
        <dbReference type="ARBA" id="ARBA00022801"/>
    </source>
</evidence>
<feature type="compositionally biased region" description="Basic residues" evidence="7">
    <location>
        <begin position="35"/>
        <end position="58"/>
    </location>
</feature>
<reference evidence="10 11" key="1">
    <citation type="journal article" date="2015" name="Sci. Rep.">
        <title>Genome of the facultative scuticociliatosis pathogen Pseudocohnilembus persalinus provides insight into its virulence through horizontal gene transfer.</title>
        <authorList>
            <person name="Xiong J."/>
            <person name="Wang G."/>
            <person name="Cheng J."/>
            <person name="Tian M."/>
            <person name="Pan X."/>
            <person name="Warren A."/>
            <person name="Jiang C."/>
            <person name="Yuan D."/>
            <person name="Miao W."/>
        </authorList>
    </citation>
    <scope>NUCLEOTIDE SEQUENCE [LARGE SCALE GENOMIC DNA]</scope>
    <source>
        <strain evidence="10">36N120E</strain>
    </source>
</reference>
<dbReference type="InParanoid" id="A0A0V0Q900"/>
<feature type="compositionally biased region" description="Basic and acidic residues" evidence="7">
    <location>
        <begin position="897"/>
        <end position="915"/>
    </location>
</feature>
<dbReference type="Pfam" id="PF23469">
    <property type="entry name" value="KH_12"/>
    <property type="match status" value="1"/>
</dbReference>
<feature type="domain" description="Helicase C-terminal" evidence="9">
    <location>
        <begin position="675"/>
        <end position="836"/>
    </location>
</feature>
<dbReference type="GO" id="GO:0003724">
    <property type="term" value="F:RNA helicase activity"/>
    <property type="evidence" value="ECO:0007669"/>
    <property type="project" value="UniProtKB-EC"/>
</dbReference>
<evidence type="ECO:0000256" key="5">
    <source>
        <dbReference type="ARBA" id="ARBA00022840"/>
    </source>
</evidence>
<dbReference type="CDD" id="cd18787">
    <property type="entry name" value="SF2_C_DEAD"/>
    <property type="match status" value="1"/>
</dbReference>
<evidence type="ECO:0000256" key="7">
    <source>
        <dbReference type="SAM" id="MobiDB-lite"/>
    </source>
</evidence>
<evidence type="ECO:0000256" key="2">
    <source>
        <dbReference type="ARBA" id="ARBA00022741"/>
    </source>
</evidence>
<feature type="compositionally biased region" description="Basic and acidic residues" evidence="7">
    <location>
        <begin position="117"/>
        <end position="126"/>
    </location>
</feature>
<keyword evidence="3 10" id="KW-0378">Hydrolase</keyword>
<feature type="compositionally biased region" description="Basic and acidic residues" evidence="7">
    <location>
        <begin position="160"/>
        <end position="172"/>
    </location>
</feature>
<feature type="region of interest" description="Disordered" evidence="7">
    <location>
        <begin position="1"/>
        <end position="265"/>
    </location>
</feature>
<evidence type="ECO:0000259" key="8">
    <source>
        <dbReference type="PROSITE" id="PS51192"/>
    </source>
</evidence>
<dbReference type="OMA" id="LCHKNCD"/>
<dbReference type="PROSITE" id="PS00039">
    <property type="entry name" value="DEAD_ATP_HELICASE"/>
    <property type="match status" value="1"/>
</dbReference>
<dbReference type="InterPro" id="IPR011545">
    <property type="entry name" value="DEAD/DEAH_box_helicase_dom"/>
</dbReference>
<feature type="compositionally biased region" description="Low complexity" evidence="7">
    <location>
        <begin position="129"/>
        <end position="155"/>
    </location>
</feature>
<dbReference type="InterPro" id="IPR056149">
    <property type="entry name" value="PRP5/DDX46/KHDC4_KH"/>
</dbReference>
<dbReference type="Proteomes" id="UP000054937">
    <property type="component" value="Unassembled WGS sequence"/>
</dbReference>
<dbReference type="GO" id="GO:0003676">
    <property type="term" value="F:nucleic acid binding"/>
    <property type="evidence" value="ECO:0007669"/>
    <property type="project" value="InterPro"/>
</dbReference>
<dbReference type="Gene3D" id="3.40.50.300">
    <property type="entry name" value="P-loop containing nucleotide triphosphate hydrolases"/>
    <property type="match status" value="2"/>
</dbReference>
<proteinExistence type="inferred from homology"/>
<evidence type="ECO:0000313" key="11">
    <source>
        <dbReference type="Proteomes" id="UP000054937"/>
    </source>
</evidence>
<dbReference type="SMART" id="SM00490">
    <property type="entry name" value="HELICc"/>
    <property type="match status" value="1"/>
</dbReference>
<evidence type="ECO:0000259" key="9">
    <source>
        <dbReference type="PROSITE" id="PS51194"/>
    </source>
</evidence>
<feature type="region of interest" description="Disordered" evidence="7">
    <location>
        <begin position="885"/>
        <end position="915"/>
    </location>
</feature>
<dbReference type="SMART" id="SM00487">
    <property type="entry name" value="DEXDc"/>
    <property type="match status" value="1"/>
</dbReference>
<evidence type="ECO:0000256" key="4">
    <source>
        <dbReference type="ARBA" id="ARBA00022806"/>
    </source>
</evidence>
<feature type="compositionally biased region" description="Basic residues" evidence="7">
    <location>
        <begin position="16"/>
        <end position="27"/>
    </location>
</feature>
<dbReference type="PROSITE" id="PS51192">
    <property type="entry name" value="HELICASE_ATP_BIND_1"/>
    <property type="match status" value="1"/>
</dbReference>
<comment type="similarity">
    <text evidence="6">Belongs to the DEAD box helicase family. DDX46/PRP5 subfamily.</text>
</comment>
<feature type="compositionally biased region" description="Acidic residues" evidence="7">
    <location>
        <begin position="179"/>
        <end position="189"/>
    </location>
</feature>
<dbReference type="EC" id="3.6.4.13" evidence="1"/>
<name>A0A0V0Q900_PSEPJ</name>
<feature type="domain" description="Helicase ATP-binding" evidence="8">
    <location>
        <begin position="486"/>
        <end position="664"/>
    </location>
</feature>
<dbReference type="GO" id="GO:0005524">
    <property type="term" value="F:ATP binding"/>
    <property type="evidence" value="ECO:0007669"/>
    <property type="project" value="UniProtKB-KW"/>
</dbReference>
<dbReference type="InterPro" id="IPR001650">
    <property type="entry name" value="Helicase_C-like"/>
</dbReference>
<keyword evidence="2" id="KW-0547">Nucleotide-binding</keyword>
<feature type="compositionally biased region" description="Low complexity" evidence="7">
    <location>
        <begin position="212"/>
        <end position="226"/>
    </location>
</feature>
<dbReference type="InterPro" id="IPR000629">
    <property type="entry name" value="RNA-helicase_DEAD-box_CS"/>
</dbReference>
<feature type="compositionally biased region" description="Polar residues" evidence="7">
    <location>
        <begin position="202"/>
        <end position="211"/>
    </location>
</feature>
<feature type="compositionally biased region" description="Basic and acidic residues" evidence="7">
    <location>
        <begin position="59"/>
        <end position="82"/>
    </location>
</feature>
<dbReference type="FunFam" id="3.40.50.300:FF:000079">
    <property type="entry name" value="probable ATP-dependent RNA helicase DDX17"/>
    <property type="match status" value="1"/>
</dbReference>
<dbReference type="SUPFAM" id="SSF52540">
    <property type="entry name" value="P-loop containing nucleoside triphosphate hydrolases"/>
    <property type="match status" value="1"/>
</dbReference>
<sequence>MGRSRTRSKSNDRSRKDKSKKSKKNKYSRSPSNKKDRKRKYSKSPKRDRKEKDRKKDRKEKEKDRDRDADKHREKEKKEAKKTPPKKQLTAEELEKQKKQRRIKAILMKYEDDGDSDKEINKEFELAKQNQENGNQQNGGEENNNNNEGENYNQYKQRNVKQEEDGKKEKKQMVFVDSDGLEGSDDEPEYPIIVKREEFNKNVPQPFQSKLQQKNGNKNNNENNKNMEQEEEIDPLDAYLQEIEGGAPKQEEYDQYNPFDNEDADQDEIDKYVANKQIITLDQILNGQNDNKQNNMNGVVKKEKIEQENGMEEEEGSFDFSKEKEKYLKEEEDEDKYYEEFKKQLKKKREEEEKKVIYLEDSGDEKDEAYEEQVLFGGDNQDDYFKKKQKMEQKKDLKTVDHLSANYLKIRKNFYVEPKELKNMTEQEVAKYREELGDIQVKSNYIQNIPKPAQNWYQCGLTELQLQLLIKKKNYQKPFPIQCQCFPIITSGYDTIGVAETGSGKTLAYILPMLRHIQDQPPLREGDGPIGLVLVPTRELAQQIYGECKSFAKPLGLTTIAVYGGAGIQGQLSELKKGGEIVICTPARLIDVLTTSNGKITNLNRVSYVVIDEADRMLDQGFQPQIVKILNNVRLDRQTVMFSATFPKEVESLANILMDKPIEVVVGAKGQACTNIDQEIEVIDEVKKQLRLLEILGQWNERGSIIIFVEKRQDCDILFQELIKFGYLSISLHGDMDPDDREFAIYDFKKGVANILVATSLCARGLDHRNVVLVINYDCPNHLEDYIHRIGRTGRAGQKGNAITFITPEQDKYATDLIKALQMSSQKVPQDLVKLDKAFKQKVARGEAKIFQNKVRQGSGFKFTEEELGKQNKIRKELKKRFGAEQGISDSESEEDIFNKPSDKKNENGKLKDEQKTVKDKLKMIKDPIIKQQIQDKGSKATELAILNGASMEEIQQAAINAMLKAIDENKAALKSVEQGTQQAAELFNEFIQQEQKNQDIVSADFQINDYPLNARARVTGREFLGQIYDLTNCIVTVQGNYYEANKKVPAGHKKQYLHIEGDSKNAVSTAYQEIKRVIEEAANRNLSLGIK</sequence>
<keyword evidence="11" id="KW-1185">Reference proteome</keyword>
<protein>
    <recommendedName>
        <fullName evidence="1">RNA helicase</fullName>
        <ecNumber evidence="1">3.6.4.13</ecNumber>
    </recommendedName>
</protein>
<gene>
    <name evidence="10" type="ORF">PPERSA_00305</name>
</gene>
<dbReference type="GO" id="GO:0016787">
    <property type="term" value="F:hydrolase activity"/>
    <property type="evidence" value="ECO:0007669"/>
    <property type="project" value="UniProtKB-KW"/>
</dbReference>
<dbReference type="PROSITE" id="PS51194">
    <property type="entry name" value="HELICASE_CTER"/>
    <property type="match status" value="1"/>
</dbReference>
<evidence type="ECO:0000313" key="10">
    <source>
        <dbReference type="EMBL" id="KRW98717.1"/>
    </source>
</evidence>
<keyword evidence="4" id="KW-0347">Helicase</keyword>
<dbReference type="EMBL" id="LDAU01000232">
    <property type="protein sequence ID" value="KRW98717.1"/>
    <property type="molecule type" value="Genomic_DNA"/>
</dbReference>
<keyword evidence="5" id="KW-0067">ATP-binding</keyword>
<dbReference type="InterPro" id="IPR027417">
    <property type="entry name" value="P-loop_NTPase"/>
</dbReference>
<evidence type="ECO:0000256" key="6">
    <source>
        <dbReference type="ARBA" id="ARBA00038511"/>
    </source>
</evidence>
<accession>A0A0V0Q900</accession>
<dbReference type="InterPro" id="IPR014001">
    <property type="entry name" value="Helicase_ATP-bd"/>
</dbReference>
<dbReference type="OrthoDB" id="196131at2759"/>
<evidence type="ECO:0000256" key="1">
    <source>
        <dbReference type="ARBA" id="ARBA00012552"/>
    </source>
</evidence>
<dbReference type="Pfam" id="PF00270">
    <property type="entry name" value="DEAD"/>
    <property type="match status" value="1"/>
</dbReference>
<organism evidence="10 11">
    <name type="scientific">Pseudocohnilembus persalinus</name>
    <name type="common">Ciliate</name>
    <dbReference type="NCBI Taxonomy" id="266149"/>
    <lineage>
        <taxon>Eukaryota</taxon>
        <taxon>Sar</taxon>
        <taxon>Alveolata</taxon>
        <taxon>Ciliophora</taxon>
        <taxon>Intramacronucleata</taxon>
        <taxon>Oligohymenophorea</taxon>
        <taxon>Scuticociliatia</taxon>
        <taxon>Philasterida</taxon>
        <taxon>Pseudocohnilembidae</taxon>
        <taxon>Pseudocohnilembus</taxon>
    </lineage>
</organism>
<dbReference type="AlphaFoldDB" id="A0A0V0Q900"/>
<dbReference type="Pfam" id="PF00271">
    <property type="entry name" value="Helicase_C"/>
    <property type="match status" value="1"/>
</dbReference>
<comment type="caution">
    <text evidence="10">The sequence shown here is derived from an EMBL/GenBank/DDBJ whole genome shotgun (WGS) entry which is preliminary data.</text>
</comment>
<dbReference type="PANTHER" id="PTHR47958">
    <property type="entry name" value="ATP-DEPENDENT RNA HELICASE DBP3"/>
    <property type="match status" value="1"/>
</dbReference>